<gene>
    <name evidence="2" type="ORF">DFP72DRAFT_855859</name>
</gene>
<evidence type="ECO:0000313" key="2">
    <source>
        <dbReference type="EMBL" id="KAF6746035.1"/>
    </source>
</evidence>
<organism evidence="2 3">
    <name type="scientific">Ephemerocybe angulata</name>
    <dbReference type="NCBI Taxonomy" id="980116"/>
    <lineage>
        <taxon>Eukaryota</taxon>
        <taxon>Fungi</taxon>
        <taxon>Dikarya</taxon>
        <taxon>Basidiomycota</taxon>
        <taxon>Agaricomycotina</taxon>
        <taxon>Agaricomycetes</taxon>
        <taxon>Agaricomycetidae</taxon>
        <taxon>Agaricales</taxon>
        <taxon>Agaricineae</taxon>
        <taxon>Psathyrellaceae</taxon>
        <taxon>Ephemerocybe</taxon>
    </lineage>
</organism>
<dbReference type="OrthoDB" id="2749112at2759"/>
<feature type="region of interest" description="Disordered" evidence="1">
    <location>
        <begin position="78"/>
        <end position="106"/>
    </location>
</feature>
<keyword evidence="3" id="KW-1185">Reference proteome</keyword>
<protein>
    <submittedName>
        <fullName evidence="2">Uncharacterized protein</fullName>
    </submittedName>
</protein>
<reference evidence="2 3" key="1">
    <citation type="submission" date="2020-07" db="EMBL/GenBank/DDBJ databases">
        <title>Comparative genomics of pyrophilous fungi reveals a link between fire events and developmental genes.</title>
        <authorList>
            <consortium name="DOE Joint Genome Institute"/>
            <person name="Steindorff A.S."/>
            <person name="Carver A."/>
            <person name="Calhoun S."/>
            <person name="Stillman K."/>
            <person name="Liu H."/>
            <person name="Lipzen A."/>
            <person name="Pangilinan J."/>
            <person name="Labutti K."/>
            <person name="Bruns T.D."/>
            <person name="Grigoriev I.V."/>
        </authorList>
    </citation>
    <scope>NUCLEOTIDE SEQUENCE [LARGE SCALE GENOMIC DNA]</scope>
    <source>
        <strain evidence="2 3">CBS 144469</strain>
    </source>
</reference>
<sequence>MFQYPYSHSTYFTRSETEYTSELPPMNSFEDILQIQFMHDRMMAQEEDDRFVVWNRRISRFTKDIKRGFRTSLQAIAPSKKSKRRLSTVSWRSSKDPDTKNDPQYIPTSASTLNDFKMSHACWVQLHWKNGRR</sequence>
<evidence type="ECO:0000256" key="1">
    <source>
        <dbReference type="SAM" id="MobiDB-lite"/>
    </source>
</evidence>
<evidence type="ECO:0000313" key="3">
    <source>
        <dbReference type="Proteomes" id="UP000521943"/>
    </source>
</evidence>
<dbReference type="EMBL" id="JACGCI010000097">
    <property type="protein sequence ID" value="KAF6746035.1"/>
    <property type="molecule type" value="Genomic_DNA"/>
</dbReference>
<name>A0A8H6HGM8_9AGAR</name>
<proteinExistence type="predicted"/>
<comment type="caution">
    <text evidence="2">The sequence shown here is derived from an EMBL/GenBank/DDBJ whole genome shotgun (WGS) entry which is preliminary data.</text>
</comment>
<dbReference type="AlphaFoldDB" id="A0A8H6HGM8"/>
<dbReference type="Proteomes" id="UP000521943">
    <property type="component" value="Unassembled WGS sequence"/>
</dbReference>
<accession>A0A8H6HGM8</accession>